<proteinExistence type="predicted"/>
<accession>A0A811NU51</accession>
<sequence>MADTLWYSDSGTNWQPKGVEISHTLIIQSLAKIAMKMTTGTSVPYRRDLLMHGYPGGRRLPCPATEFDAKSAFDAIKDQGVTSFITVPVIMAGLLSYDRAGGRSVLAGDHIVKRPCGQWAEAL</sequence>
<name>A0A811NU51_9POAL</name>
<evidence type="ECO:0000313" key="1">
    <source>
        <dbReference type="EMBL" id="CAD6228886.1"/>
    </source>
</evidence>
<dbReference type="AlphaFoldDB" id="A0A811NU51"/>
<comment type="caution">
    <text evidence="1">The sequence shown here is derived from an EMBL/GenBank/DDBJ whole genome shotgun (WGS) entry which is preliminary data.</text>
</comment>
<reference evidence="1" key="1">
    <citation type="submission" date="2020-10" db="EMBL/GenBank/DDBJ databases">
        <authorList>
            <person name="Han B."/>
            <person name="Lu T."/>
            <person name="Zhao Q."/>
            <person name="Huang X."/>
            <person name="Zhao Y."/>
        </authorList>
    </citation>
    <scope>NUCLEOTIDE SEQUENCE</scope>
</reference>
<evidence type="ECO:0000313" key="2">
    <source>
        <dbReference type="Proteomes" id="UP000604825"/>
    </source>
</evidence>
<dbReference type="OrthoDB" id="10253115at2759"/>
<keyword evidence="2" id="KW-1185">Reference proteome</keyword>
<protein>
    <submittedName>
        <fullName evidence="1">Uncharacterized protein</fullName>
    </submittedName>
</protein>
<gene>
    <name evidence="1" type="ORF">NCGR_LOCUS19531</name>
</gene>
<dbReference type="InterPro" id="IPR042099">
    <property type="entry name" value="ANL_N_sf"/>
</dbReference>
<organism evidence="1 2">
    <name type="scientific">Miscanthus lutarioriparius</name>
    <dbReference type="NCBI Taxonomy" id="422564"/>
    <lineage>
        <taxon>Eukaryota</taxon>
        <taxon>Viridiplantae</taxon>
        <taxon>Streptophyta</taxon>
        <taxon>Embryophyta</taxon>
        <taxon>Tracheophyta</taxon>
        <taxon>Spermatophyta</taxon>
        <taxon>Magnoliopsida</taxon>
        <taxon>Liliopsida</taxon>
        <taxon>Poales</taxon>
        <taxon>Poaceae</taxon>
        <taxon>PACMAD clade</taxon>
        <taxon>Panicoideae</taxon>
        <taxon>Andropogonodae</taxon>
        <taxon>Andropogoneae</taxon>
        <taxon>Saccharinae</taxon>
        <taxon>Miscanthus</taxon>
    </lineage>
</organism>
<dbReference type="Gene3D" id="3.40.50.12780">
    <property type="entry name" value="N-terminal domain of ligase-like"/>
    <property type="match status" value="1"/>
</dbReference>
<dbReference type="SUPFAM" id="SSF56801">
    <property type="entry name" value="Acetyl-CoA synthetase-like"/>
    <property type="match status" value="1"/>
</dbReference>
<dbReference type="Proteomes" id="UP000604825">
    <property type="component" value="Unassembled WGS sequence"/>
</dbReference>
<dbReference type="EMBL" id="CAJGYO010000005">
    <property type="protein sequence ID" value="CAD6228886.1"/>
    <property type="molecule type" value="Genomic_DNA"/>
</dbReference>